<evidence type="ECO:0000313" key="1">
    <source>
        <dbReference type="EMBL" id="KAJ8616316.1"/>
    </source>
</evidence>
<accession>A0ACC2K5D0</accession>
<sequence length="116" mass="12179">MTRLVLVVAAIFLVVGCKSGMGAPSCDYVMSCMAPCIPYLIDKGDLGPACCQGLVALKGSAPTTPDRQAVCRCLKLEESKLPIDWGRAEVLPNKCGVDPGVPISPNVNCSAIQAYH</sequence>
<keyword evidence="2" id="KW-1185">Reference proteome</keyword>
<name>A0ACC2K5D0_PERAE</name>
<gene>
    <name evidence="1" type="ORF">MRB53_035688</name>
</gene>
<reference evidence="1 2" key="1">
    <citation type="journal article" date="2022" name="Hortic Res">
        <title>A haplotype resolved chromosomal level avocado genome allows analysis of novel avocado genes.</title>
        <authorList>
            <person name="Nath O."/>
            <person name="Fletcher S.J."/>
            <person name="Hayward A."/>
            <person name="Shaw L.M."/>
            <person name="Masouleh A.K."/>
            <person name="Furtado A."/>
            <person name="Henry R.J."/>
            <person name="Mitter N."/>
        </authorList>
    </citation>
    <scope>NUCLEOTIDE SEQUENCE [LARGE SCALE GENOMIC DNA]</scope>
    <source>
        <strain evidence="2">cv. Hass</strain>
    </source>
</reference>
<comment type="caution">
    <text evidence="1">The sequence shown here is derived from an EMBL/GenBank/DDBJ whole genome shotgun (WGS) entry which is preliminary data.</text>
</comment>
<protein>
    <submittedName>
        <fullName evidence="1">Uncharacterized protein</fullName>
    </submittedName>
</protein>
<dbReference type="EMBL" id="CM056820">
    <property type="protein sequence ID" value="KAJ8616316.1"/>
    <property type="molecule type" value="Genomic_DNA"/>
</dbReference>
<dbReference type="Proteomes" id="UP001234297">
    <property type="component" value="Chromosome 12"/>
</dbReference>
<proteinExistence type="predicted"/>
<organism evidence="1 2">
    <name type="scientific">Persea americana</name>
    <name type="common">Avocado</name>
    <dbReference type="NCBI Taxonomy" id="3435"/>
    <lineage>
        <taxon>Eukaryota</taxon>
        <taxon>Viridiplantae</taxon>
        <taxon>Streptophyta</taxon>
        <taxon>Embryophyta</taxon>
        <taxon>Tracheophyta</taxon>
        <taxon>Spermatophyta</taxon>
        <taxon>Magnoliopsida</taxon>
        <taxon>Magnoliidae</taxon>
        <taxon>Laurales</taxon>
        <taxon>Lauraceae</taxon>
        <taxon>Persea</taxon>
    </lineage>
</organism>
<evidence type="ECO:0000313" key="2">
    <source>
        <dbReference type="Proteomes" id="UP001234297"/>
    </source>
</evidence>